<accession>A0ABP3AN78</accession>
<dbReference type="Proteomes" id="UP000020681">
    <property type="component" value="Unassembled WGS sequence"/>
</dbReference>
<evidence type="ECO:0000256" key="1">
    <source>
        <dbReference type="SAM" id="MobiDB-lite"/>
    </source>
</evidence>
<dbReference type="EMBL" id="JAOL01000072">
    <property type="protein sequence ID" value="EUA92615.1"/>
    <property type="molecule type" value="Genomic_DNA"/>
</dbReference>
<evidence type="ECO:0000313" key="3">
    <source>
        <dbReference type="Proteomes" id="UP000020681"/>
    </source>
</evidence>
<sequence>MRAARRLGESDLTLQHSDVLTHRGRCAPQRGGSTTDRSLRDDGTQDAQAMRIDHAQRLYGTANH</sequence>
<protein>
    <submittedName>
        <fullName evidence="2">Uncharacterized protein</fullName>
    </submittedName>
</protein>
<comment type="caution">
    <text evidence="2">The sequence shown here is derived from an EMBL/GenBank/DDBJ whole genome shotgun (WGS) entry which is preliminary data.</text>
</comment>
<evidence type="ECO:0000313" key="2">
    <source>
        <dbReference type="EMBL" id="EUA92615.1"/>
    </source>
</evidence>
<proteinExistence type="predicted"/>
<organism evidence="2 3">
    <name type="scientific">Mycobacterium ulcerans str. Harvey</name>
    <dbReference type="NCBI Taxonomy" id="1299332"/>
    <lineage>
        <taxon>Bacteria</taxon>
        <taxon>Bacillati</taxon>
        <taxon>Actinomycetota</taxon>
        <taxon>Actinomycetes</taxon>
        <taxon>Mycobacteriales</taxon>
        <taxon>Mycobacteriaceae</taxon>
        <taxon>Mycobacterium</taxon>
        <taxon>Mycobacterium ulcerans group</taxon>
    </lineage>
</organism>
<feature type="region of interest" description="Disordered" evidence="1">
    <location>
        <begin position="1"/>
        <end position="44"/>
    </location>
</feature>
<reference evidence="2 3" key="1">
    <citation type="submission" date="2014-01" db="EMBL/GenBank/DDBJ databases">
        <authorList>
            <person name="Dobos K."/>
            <person name="Lenaerts A."/>
            <person name="Ordway D."/>
            <person name="DeGroote M.A."/>
            <person name="Parker T."/>
            <person name="Sizemore C."/>
            <person name="Tallon L.J."/>
            <person name="Sadzewicz L.K."/>
            <person name="Sengamalay N."/>
            <person name="Fraser C.M."/>
            <person name="Hine E."/>
            <person name="Shefchek K.A."/>
            <person name="Das S.P."/>
            <person name="Tettelin H."/>
        </authorList>
    </citation>
    <scope>NUCLEOTIDE SEQUENCE [LARGE SCALE GENOMIC DNA]</scope>
    <source>
        <strain evidence="2 3">Harvey</strain>
    </source>
</reference>
<keyword evidence="3" id="KW-1185">Reference proteome</keyword>
<name>A0ABP3AN78_MYCUL</name>
<gene>
    <name evidence="2" type="ORF">I551_0819</name>
</gene>